<evidence type="ECO:0000313" key="3">
    <source>
        <dbReference type="EMBL" id="KAK0464164.1"/>
    </source>
</evidence>
<comment type="caution">
    <text evidence="3">The sequence shown here is derived from an EMBL/GenBank/DDBJ whole genome shotgun (WGS) entry which is preliminary data.</text>
</comment>
<accession>A0AA39NER1</accession>
<keyword evidence="2" id="KW-0472">Membrane</keyword>
<reference evidence="3" key="1">
    <citation type="submission" date="2023-06" db="EMBL/GenBank/DDBJ databases">
        <authorList>
            <consortium name="Lawrence Berkeley National Laboratory"/>
            <person name="Ahrendt S."/>
            <person name="Sahu N."/>
            <person name="Indic B."/>
            <person name="Wong-Bajracharya J."/>
            <person name="Merenyi Z."/>
            <person name="Ke H.-M."/>
            <person name="Monk M."/>
            <person name="Kocsube S."/>
            <person name="Drula E."/>
            <person name="Lipzen A."/>
            <person name="Balint B."/>
            <person name="Henrissat B."/>
            <person name="Andreopoulos B."/>
            <person name="Martin F.M."/>
            <person name="Harder C.B."/>
            <person name="Rigling D."/>
            <person name="Ford K.L."/>
            <person name="Foster G.D."/>
            <person name="Pangilinan J."/>
            <person name="Papanicolaou A."/>
            <person name="Barry K."/>
            <person name="LaButti K."/>
            <person name="Viragh M."/>
            <person name="Koriabine M."/>
            <person name="Yan M."/>
            <person name="Riley R."/>
            <person name="Champramary S."/>
            <person name="Plett K.L."/>
            <person name="Tsai I.J."/>
            <person name="Slot J."/>
            <person name="Sipos G."/>
            <person name="Plett J."/>
            <person name="Nagy L.G."/>
            <person name="Grigoriev I.V."/>
        </authorList>
    </citation>
    <scope>NUCLEOTIDE SEQUENCE</scope>
    <source>
        <strain evidence="3">ICMP 16352</strain>
    </source>
</reference>
<proteinExistence type="predicted"/>
<evidence type="ECO:0000313" key="4">
    <source>
        <dbReference type="EMBL" id="KAK0471894.1"/>
    </source>
</evidence>
<keyword evidence="5" id="KW-1185">Reference proteome</keyword>
<dbReference type="Proteomes" id="UP001175227">
    <property type="component" value="Unassembled WGS sequence"/>
</dbReference>
<evidence type="ECO:0000256" key="2">
    <source>
        <dbReference type="SAM" id="Phobius"/>
    </source>
</evidence>
<gene>
    <name evidence="4" type="ORF">IW261DRAFT_1510855</name>
    <name evidence="3" type="ORF">IW261DRAFT_1524643</name>
</gene>
<keyword evidence="2" id="KW-1133">Transmembrane helix</keyword>
<feature type="transmembrane region" description="Helical" evidence="2">
    <location>
        <begin position="67"/>
        <end position="89"/>
    </location>
</feature>
<dbReference type="AlphaFoldDB" id="A0AA39NER1"/>
<protein>
    <submittedName>
        <fullName evidence="3">Uncharacterized protein</fullName>
    </submittedName>
</protein>
<organism evidence="3 5">
    <name type="scientific">Armillaria novae-zelandiae</name>
    <dbReference type="NCBI Taxonomy" id="153914"/>
    <lineage>
        <taxon>Eukaryota</taxon>
        <taxon>Fungi</taxon>
        <taxon>Dikarya</taxon>
        <taxon>Basidiomycota</taxon>
        <taxon>Agaricomycotina</taxon>
        <taxon>Agaricomycetes</taxon>
        <taxon>Agaricomycetidae</taxon>
        <taxon>Agaricales</taxon>
        <taxon>Marasmiineae</taxon>
        <taxon>Physalacriaceae</taxon>
        <taxon>Armillaria</taxon>
    </lineage>
</organism>
<dbReference type="EMBL" id="JAUEPR010000100">
    <property type="protein sequence ID" value="KAK0464164.1"/>
    <property type="molecule type" value="Genomic_DNA"/>
</dbReference>
<name>A0AA39NER1_9AGAR</name>
<feature type="region of interest" description="Disordered" evidence="1">
    <location>
        <begin position="147"/>
        <end position="176"/>
    </location>
</feature>
<dbReference type="EMBL" id="JAUEPR010000046">
    <property type="protein sequence ID" value="KAK0471894.1"/>
    <property type="molecule type" value="Genomic_DNA"/>
</dbReference>
<evidence type="ECO:0000256" key="1">
    <source>
        <dbReference type="SAM" id="MobiDB-lite"/>
    </source>
</evidence>
<keyword evidence="2" id="KW-0812">Transmembrane</keyword>
<sequence>MIQTMNFVEVSSIRGGDFNADVLEALEDWSTPLEGGGMSIGTDGSSTATTVGLSMANTAAVVPVDGIAIVTIVPAALLKSVVVMVGWNFRNDGYGKRRRNTGSSTTALAISPGRPAAVITAAEVLACSEEKFAIPCNLGWGQRESSCVRNGTGGRAGLRERRQGPCQAPKSPEMSR</sequence>
<evidence type="ECO:0000313" key="5">
    <source>
        <dbReference type="Proteomes" id="UP001175227"/>
    </source>
</evidence>